<sequence length="244" mass="27344">MASKRRNMFHKNKKQETTEIVAEDNNFRRLLLIASSNMCSVRVGQWKRWDCRIFNAAIFSDAVCAAVHVSTSLFTAVSDTGHDPNSTSEDGDYPKPVRINKLKARKTLCIVAFVVRSTVTTGNRYTHSEKHFTPDNKNIRVGPVKEGTMVCLSCALIAACTVLGYLVIFACQMWMPALRVTWKNKEAVAATPEENQEAEEETKDYSDMDRILQDLEEEEKRYAEMAADLGETTEDVGEPVPAVG</sequence>
<evidence type="ECO:0000313" key="3">
    <source>
        <dbReference type="EMBL" id="KAL1115594.1"/>
    </source>
</evidence>
<evidence type="ECO:0000256" key="2">
    <source>
        <dbReference type="SAM" id="Phobius"/>
    </source>
</evidence>
<protein>
    <submittedName>
        <fullName evidence="3">Uncharacterized protein</fullName>
    </submittedName>
</protein>
<keyword evidence="2" id="KW-1133">Transmembrane helix</keyword>
<evidence type="ECO:0000256" key="1">
    <source>
        <dbReference type="SAM" id="MobiDB-lite"/>
    </source>
</evidence>
<keyword evidence="2" id="KW-0472">Membrane</keyword>
<gene>
    <name evidence="3" type="ORF">AAG570_005884</name>
</gene>
<dbReference type="Proteomes" id="UP001558652">
    <property type="component" value="Unassembled WGS sequence"/>
</dbReference>
<proteinExistence type="predicted"/>
<reference evidence="3 4" key="1">
    <citation type="submission" date="2024-07" db="EMBL/GenBank/DDBJ databases">
        <title>Chromosome-level genome assembly of the water stick insect Ranatra chinensis (Heteroptera: Nepidae).</title>
        <authorList>
            <person name="Liu X."/>
        </authorList>
    </citation>
    <scope>NUCLEOTIDE SEQUENCE [LARGE SCALE GENOMIC DNA]</scope>
    <source>
        <strain evidence="3">Cailab_2021Rc</strain>
        <tissue evidence="3">Muscle</tissue>
    </source>
</reference>
<evidence type="ECO:0000313" key="4">
    <source>
        <dbReference type="Proteomes" id="UP001558652"/>
    </source>
</evidence>
<name>A0ABD0YEW8_9HEMI</name>
<comment type="caution">
    <text evidence="3">The sequence shown here is derived from an EMBL/GenBank/DDBJ whole genome shotgun (WGS) entry which is preliminary data.</text>
</comment>
<feature type="transmembrane region" description="Helical" evidence="2">
    <location>
        <begin position="150"/>
        <end position="175"/>
    </location>
</feature>
<keyword evidence="2" id="KW-0812">Transmembrane</keyword>
<keyword evidence="4" id="KW-1185">Reference proteome</keyword>
<organism evidence="3 4">
    <name type="scientific">Ranatra chinensis</name>
    <dbReference type="NCBI Taxonomy" id="642074"/>
    <lineage>
        <taxon>Eukaryota</taxon>
        <taxon>Metazoa</taxon>
        <taxon>Ecdysozoa</taxon>
        <taxon>Arthropoda</taxon>
        <taxon>Hexapoda</taxon>
        <taxon>Insecta</taxon>
        <taxon>Pterygota</taxon>
        <taxon>Neoptera</taxon>
        <taxon>Paraneoptera</taxon>
        <taxon>Hemiptera</taxon>
        <taxon>Heteroptera</taxon>
        <taxon>Panheteroptera</taxon>
        <taxon>Nepomorpha</taxon>
        <taxon>Nepidae</taxon>
        <taxon>Ranatrinae</taxon>
        <taxon>Ranatra</taxon>
    </lineage>
</organism>
<feature type="region of interest" description="Disordered" evidence="1">
    <location>
        <begin position="189"/>
        <end position="208"/>
    </location>
</feature>
<accession>A0ABD0YEW8</accession>
<dbReference type="AlphaFoldDB" id="A0ABD0YEW8"/>
<dbReference type="EMBL" id="JBFDAA010000019">
    <property type="protein sequence ID" value="KAL1115594.1"/>
    <property type="molecule type" value="Genomic_DNA"/>
</dbReference>